<accession>A0A3A3Z2V1</accession>
<evidence type="ECO:0000313" key="2">
    <source>
        <dbReference type="EMBL" id="RJK97732.1"/>
    </source>
</evidence>
<dbReference type="EMBL" id="QZEZ01000001">
    <property type="protein sequence ID" value="RJK97732.1"/>
    <property type="molecule type" value="Genomic_DNA"/>
</dbReference>
<proteinExistence type="predicted"/>
<dbReference type="AlphaFoldDB" id="A0A3A3Z2V1"/>
<dbReference type="SUPFAM" id="SSF55811">
    <property type="entry name" value="Nudix"/>
    <property type="match status" value="1"/>
</dbReference>
<protein>
    <recommendedName>
        <fullName evidence="1">Nudix hydrolase domain-containing protein</fullName>
    </recommendedName>
</protein>
<dbReference type="Pfam" id="PF00293">
    <property type="entry name" value="NUDIX"/>
    <property type="match status" value="1"/>
</dbReference>
<dbReference type="InterPro" id="IPR000086">
    <property type="entry name" value="NUDIX_hydrolase_dom"/>
</dbReference>
<name>A0A3A3Z2V1_9ACTN</name>
<comment type="caution">
    <text evidence="2">The sequence shown here is derived from an EMBL/GenBank/DDBJ whole genome shotgun (WGS) entry which is preliminary data.</text>
</comment>
<evidence type="ECO:0000313" key="3">
    <source>
        <dbReference type="Proteomes" id="UP000265614"/>
    </source>
</evidence>
<dbReference type="OrthoDB" id="8264463at2"/>
<dbReference type="InterPro" id="IPR015797">
    <property type="entry name" value="NUDIX_hydrolase-like_dom_sf"/>
</dbReference>
<dbReference type="Proteomes" id="UP000265614">
    <property type="component" value="Unassembled WGS sequence"/>
</dbReference>
<dbReference type="Gene3D" id="3.90.79.10">
    <property type="entry name" value="Nucleoside Triphosphate Pyrophosphohydrolase"/>
    <property type="match status" value="1"/>
</dbReference>
<keyword evidence="3" id="KW-1185">Reference proteome</keyword>
<feature type="domain" description="Nudix hydrolase" evidence="1">
    <location>
        <begin position="122"/>
        <end position="268"/>
    </location>
</feature>
<gene>
    <name evidence="2" type="ORF">D5H78_01650</name>
</gene>
<organism evidence="2 3">
    <name type="scientific">Vallicoccus soli</name>
    <dbReference type="NCBI Taxonomy" id="2339232"/>
    <lineage>
        <taxon>Bacteria</taxon>
        <taxon>Bacillati</taxon>
        <taxon>Actinomycetota</taxon>
        <taxon>Actinomycetes</taxon>
        <taxon>Motilibacterales</taxon>
        <taxon>Vallicoccaceae</taxon>
        <taxon>Vallicoccus</taxon>
    </lineage>
</organism>
<evidence type="ECO:0000259" key="1">
    <source>
        <dbReference type="PROSITE" id="PS51462"/>
    </source>
</evidence>
<reference evidence="2 3" key="1">
    <citation type="submission" date="2018-09" db="EMBL/GenBank/DDBJ databases">
        <title>YIM 75000 draft genome.</title>
        <authorList>
            <person name="Tang S."/>
            <person name="Feng Y."/>
        </authorList>
    </citation>
    <scope>NUCLEOTIDE SEQUENCE [LARGE SCALE GENOMIC DNA]</scope>
    <source>
        <strain evidence="2 3">YIM 75000</strain>
    </source>
</reference>
<dbReference type="PROSITE" id="PS51462">
    <property type="entry name" value="NUDIX"/>
    <property type="match status" value="1"/>
</dbReference>
<sequence length="275" mass="28009">MTLPPPAPVVRAGAGHPVAVVPLPAGARVVLDPAPLPVDPALLAAGAAHRDAVLARSPGTFDGALLALWSASEDGLVVRPSSYFAMLATCDALRAEAQHDPDGPLRRRALAAAGDPWTSGAGRAAAVGVSVACTVPVGGRAHLVLGRRRAGLAADPGAWHVAPSGMLEDGAPDPLAATVATELREELGVVLDAADVARRLVVLGLAHDVRRLRPDVCVRLDLRAGEVPPGGPHPHPSEYDDRDLVPLDALPALWARRPPGTLTAPAAGTLALLGA</sequence>
<dbReference type="RefSeq" id="WP_119948658.1">
    <property type="nucleotide sequence ID" value="NZ_QZEZ01000001.1"/>
</dbReference>